<evidence type="ECO:0000313" key="2">
    <source>
        <dbReference type="EMBL" id="QBE64735.1"/>
    </source>
</evidence>
<evidence type="ECO:0000256" key="1">
    <source>
        <dbReference type="SAM" id="SignalP"/>
    </source>
</evidence>
<name>A0A4P6L0T5_9BURK</name>
<proteinExistence type="predicted"/>
<feature type="chain" id="PRO_5020477823" description="Peptidase" evidence="1">
    <location>
        <begin position="28"/>
        <end position="237"/>
    </location>
</feature>
<organism evidence="2 3">
    <name type="scientific">Pseudoduganella lutea</name>
    <dbReference type="NCBI Taxonomy" id="321985"/>
    <lineage>
        <taxon>Bacteria</taxon>
        <taxon>Pseudomonadati</taxon>
        <taxon>Pseudomonadota</taxon>
        <taxon>Betaproteobacteria</taxon>
        <taxon>Burkholderiales</taxon>
        <taxon>Oxalobacteraceae</taxon>
        <taxon>Telluria group</taxon>
        <taxon>Pseudoduganella</taxon>
    </lineage>
</organism>
<dbReference type="OrthoDB" id="9128426at2"/>
<dbReference type="EMBL" id="CP035913">
    <property type="protein sequence ID" value="QBE64735.1"/>
    <property type="molecule type" value="Genomic_DNA"/>
</dbReference>
<dbReference type="RefSeq" id="WP_130187852.1">
    <property type="nucleotide sequence ID" value="NZ_CP035913.1"/>
</dbReference>
<sequence length="237" mass="25807">MPTFSFIPARAAVTALLLSLSATSAFAAQLTTLETRWLAAAAPVLAYAKTLNLPIDIIVQPKAGPNDVPLAMGFADGRCKMVLSMRGNPNAETILADVVDDQRDILIEAMAAHEVGHCWRIARGHWHALPAGFTEAGQEIAATPELLELSKQMRETRREEGFSDLVALAWTQWRHPAQYGHVYGWMRKVRDDQPASHGSHDTRAWLQLAPHGGVFAAAAGPFEQATALWSKGLLVPE</sequence>
<reference evidence="2 3" key="1">
    <citation type="submission" date="2019-02" db="EMBL/GenBank/DDBJ databases">
        <title>Draft Genome Sequences of Six Type Strains of the Genus Massilia.</title>
        <authorList>
            <person name="Miess H."/>
            <person name="Frediansyhah A."/>
            <person name="Gross H."/>
        </authorList>
    </citation>
    <scope>NUCLEOTIDE SEQUENCE [LARGE SCALE GENOMIC DNA]</scope>
    <source>
        <strain evidence="2 3">DSM 17473</strain>
    </source>
</reference>
<keyword evidence="1" id="KW-0732">Signal</keyword>
<dbReference type="AlphaFoldDB" id="A0A4P6L0T5"/>
<evidence type="ECO:0000313" key="3">
    <source>
        <dbReference type="Proteomes" id="UP000290637"/>
    </source>
</evidence>
<evidence type="ECO:0008006" key="4">
    <source>
        <dbReference type="Google" id="ProtNLM"/>
    </source>
</evidence>
<accession>A0A4P6L0T5</accession>
<dbReference type="KEGG" id="plue:EWM63_18505"/>
<protein>
    <recommendedName>
        <fullName evidence="4">Peptidase</fullName>
    </recommendedName>
</protein>
<feature type="signal peptide" evidence="1">
    <location>
        <begin position="1"/>
        <end position="27"/>
    </location>
</feature>
<dbReference type="Proteomes" id="UP000290637">
    <property type="component" value="Chromosome"/>
</dbReference>
<keyword evidence="3" id="KW-1185">Reference proteome</keyword>
<gene>
    <name evidence="2" type="ORF">EWM63_18505</name>
</gene>